<name>A0ABV0CZM3_9SPHN</name>
<evidence type="ECO:0000313" key="4">
    <source>
        <dbReference type="Proteomes" id="UP001484535"/>
    </source>
</evidence>
<feature type="chain" id="PRO_5045885320" description="VOC domain-containing protein" evidence="1">
    <location>
        <begin position="20"/>
        <end position="643"/>
    </location>
</feature>
<evidence type="ECO:0000259" key="2">
    <source>
        <dbReference type="PROSITE" id="PS51819"/>
    </source>
</evidence>
<comment type="caution">
    <text evidence="3">The sequence shown here is derived from an EMBL/GenBank/DDBJ whole genome shotgun (WGS) entry which is preliminary data.</text>
</comment>
<reference evidence="3 4" key="1">
    <citation type="submission" date="2024-05" db="EMBL/GenBank/DDBJ databases">
        <authorList>
            <person name="Park S."/>
        </authorList>
    </citation>
    <scope>NUCLEOTIDE SEQUENCE [LARGE SCALE GENOMIC DNA]</scope>
    <source>
        <strain evidence="3 4">DGU5</strain>
    </source>
</reference>
<evidence type="ECO:0000313" key="3">
    <source>
        <dbReference type="EMBL" id="MEN7538317.1"/>
    </source>
</evidence>
<dbReference type="EMBL" id="JBDLBR010000005">
    <property type="protein sequence ID" value="MEN7538317.1"/>
    <property type="molecule type" value="Genomic_DNA"/>
</dbReference>
<dbReference type="RefSeq" id="WP_346785776.1">
    <property type="nucleotide sequence ID" value="NZ_JBDLBR010000005.1"/>
</dbReference>
<feature type="signal peptide" evidence="1">
    <location>
        <begin position="1"/>
        <end position="19"/>
    </location>
</feature>
<dbReference type="InterPro" id="IPR029068">
    <property type="entry name" value="Glyas_Bleomycin-R_OHBP_Dase"/>
</dbReference>
<evidence type="ECO:0000256" key="1">
    <source>
        <dbReference type="SAM" id="SignalP"/>
    </source>
</evidence>
<dbReference type="Proteomes" id="UP001484535">
    <property type="component" value="Unassembled WGS sequence"/>
</dbReference>
<sequence length="643" mass="71107">MHRLILASAAALLASSALAQNQTVTTPEGAQLQVAQDLRYAPGALTEAQLRASTRDLFVQDSMNVFRRFARHKTADMVKFYTEALAVRSLQPIQLTANQQMILTGVGSGQIKLAAGEQGGQSYDLSGGVTGGTGIRFFTLTYPDADTVRSRFEAAGFALPVFVDQGDGTEAALATDPGGFPIEIVIRPGAKDNANDGVGVGIAVSNLEESRAFYREFVGLDELPPVEDALLGLTMYPYRHGETTLYLYEVGPGLPANTGSAGIQYVVSDAPFVDAKAAHRGIEVLNPLNRLRGFDLVTVWLYDPDHVTNYFAQVGPSSRTAQAREEASLTQLPPIPRDFQPMQTSWGEPDFRGGWPIDHLNGTPYERPEEQGNRVFLTEEEYRAKVDQLQTLRDRYEAEDEGGTMGQGHWTEMGDANRRTSFLTVPANGRVPAKTEVGQRNADAMRSSWRTGQSFRSWTDFDSWDRCITRGLPTSMFPGMYNNGIRIFQSPGMVAMQLEMIHEVRLIPTDGRDPIPAQIGNWMGESRGHWEGGNRLVIETTNFRPGPSATSIVTRGSPRFNDSPISTEARLVETLTMTDENSIVYEMLFTDPVNYTAPWGARTDWVRDDDYEQFEYACHEGNVQIRNYITADLAARERGEESE</sequence>
<proteinExistence type="predicted"/>
<dbReference type="PROSITE" id="PS51819">
    <property type="entry name" value="VOC"/>
    <property type="match status" value="1"/>
</dbReference>
<organism evidence="3 4">
    <name type="scientific">Aurantiacibacter flavus</name>
    <dbReference type="NCBI Taxonomy" id="3145232"/>
    <lineage>
        <taxon>Bacteria</taxon>
        <taxon>Pseudomonadati</taxon>
        <taxon>Pseudomonadota</taxon>
        <taxon>Alphaproteobacteria</taxon>
        <taxon>Sphingomonadales</taxon>
        <taxon>Erythrobacteraceae</taxon>
        <taxon>Aurantiacibacter</taxon>
    </lineage>
</organism>
<dbReference type="SUPFAM" id="SSF54593">
    <property type="entry name" value="Glyoxalase/Bleomycin resistance protein/Dihydroxybiphenyl dioxygenase"/>
    <property type="match status" value="2"/>
</dbReference>
<dbReference type="InterPro" id="IPR037523">
    <property type="entry name" value="VOC_core"/>
</dbReference>
<protein>
    <recommendedName>
        <fullName evidence="2">VOC domain-containing protein</fullName>
    </recommendedName>
</protein>
<dbReference type="Gene3D" id="3.10.180.10">
    <property type="entry name" value="2,3-Dihydroxybiphenyl 1,2-Dioxygenase, domain 1"/>
    <property type="match status" value="2"/>
</dbReference>
<dbReference type="CDD" id="cd06587">
    <property type="entry name" value="VOC"/>
    <property type="match status" value="1"/>
</dbReference>
<keyword evidence="4" id="KW-1185">Reference proteome</keyword>
<accession>A0ABV0CZM3</accession>
<keyword evidence="1" id="KW-0732">Signal</keyword>
<feature type="domain" description="VOC" evidence="2">
    <location>
        <begin position="194"/>
        <end position="314"/>
    </location>
</feature>
<gene>
    <name evidence="3" type="ORF">ABDJ38_14135</name>
</gene>